<dbReference type="FunFam" id="3.40.50.720:FF:000084">
    <property type="entry name" value="Short-chain dehydrogenase reductase"/>
    <property type="match status" value="1"/>
</dbReference>
<dbReference type="InterPro" id="IPR002347">
    <property type="entry name" value="SDR_fam"/>
</dbReference>
<dbReference type="SUPFAM" id="SSF51735">
    <property type="entry name" value="NAD(P)-binding Rossmann-fold domains"/>
    <property type="match status" value="1"/>
</dbReference>
<evidence type="ECO:0000313" key="3">
    <source>
        <dbReference type="Proteomes" id="UP000324738"/>
    </source>
</evidence>
<evidence type="ECO:0000313" key="2">
    <source>
        <dbReference type="EMBL" id="KAA0969377.1"/>
    </source>
</evidence>
<dbReference type="Pfam" id="PF13561">
    <property type="entry name" value="adh_short_C2"/>
    <property type="match status" value="1"/>
</dbReference>
<proteinExistence type="inferred from homology"/>
<keyword evidence="3" id="KW-1185">Reference proteome</keyword>
<dbReference type="AlphaFoldDB" id="A0A5B0DRF4"/>
<dbReference type="InterPro" id="IPR020904">
    <property type="entry name" value="Sc_DH/Rdtase_CS"/>
</dbReference>
<dbReference type="PRINTS" id="PR00081">
    <property type="entry name" value="GDHRDH"/>
</dbReference>
<gene>
    <name evidence="2" type="ORF">FPY71_12545</name>
</gene>
<dbReference type="GO" id="GO:0030497">
    <property type="term" value="P:fatty acid elongation"/>
    <property type="evidence" value="ECO:0007669"/>
    <property type="project" value="TreeGrafter"/>
</dbReference>
<dbReference type="Gene3D" id="3.40.50.720">
    <property type="entry name" value="NAD(P)-binding Rossmann-like Domain"/>
    <property type="match status" value="1"/>
</dbReference>
<dbReference type="PANTHER" id="PTHR42760">
    <property type="entry name" value="SHORT-CHAIN DEHYDROGENASES/REDUCTASES FAMILY MEMBER"/>
    <property type="match status" value="1"/>
</dbReference>
<dbReference type="EMBL" id="VTWH01000003">
    <property type="protein sequence ID" value="KAA0969377.1"/>
    <property type="molecule type" value="Genomic_DNA"/>
</dbReference>
<dbReference type="GO" id="GO:0016616">
    <property type="term" value="F:oxidoreductase activity, acting on the CH-OH group of donors, NAD or NADP as acceptor"/>
    <property type="evidence" value="ECO:0007669"/>
    <property type="project" value="TreeGrafter"/>
</dbReference>
<sequence length="257" mass="27171">MTNYSTFASDAFSGRSVLVTGAASGMGLETARAFLSKGAEVVLADRDADGLQRARGELSGKVHTVTVDVGQPDSIEKMFEYCDSNLARLDNLVCCAAVITAKKIPDQDWAHWERVMSINLLGTFFTAKGAISRMLTNENGGNIVCVASDVAYHGGGGLIADTAYAASKAGTLSMVKSIGRELAGKNVRINALNPGPTDSPMHSHIDPALKERIAANLPMRRMGRPDDMAAAIMFLCSEAAEFVYGSALDVDGGSSFR</sequence>
<dbReference type="InterPro" id="IPR036291">
    <property type="entry name" value="NAD(P)-bd_dom_sf"/>
</dbReference>
<dbReference type="RefSeq" id="WP_149300662.1">
    <property type="nucleotide sequence ID" value="NZ_VTWH01000003.1"/>
</dbReference>
<accession>A0A5B0DRF4</accession>
<comment type="similarity">
    <text evidence="1">Belongs to the short-chain dehydrogenases/reductases (SDR) family.</text>
</comment>
<organism evidence="2 3">
    <name type="scientific">Aureimonas fodinaquatilis</name>
    <dbReference type="NCBI Taxonomy" id="2565783"/>
    <lineage>
        <taxon>Bacteria</taxon>
        <taxon>Pseudomonadati</taxon>
        <taxon>Pseudomonadota</taxon>
        <taxon>Alphaproteobacteria</taxon>
        <taxon>Hyphomicrobiales</taxon>
        <taxon>Aurantimonadaceae</taxon>
        <taxon>Aureimonas</taxon>
    </lineage>
</organism>
<dbReference type="Proteomes" id="UP000324738">
    <property type="component" value="Unassembled WGS sequence"/>
</dbReference>
<protein>
    <submittedName>
        <fullName evidence="2">SDR family oxidoreductase</fullName>
    </submittedName>
</protein>
<dbReference type="PANTHER" id="PTHR42760:SF135">
    <property type="entry name" value="BLL7886 PROTEIN"/>
    <property type="match status" value="1"/>
</dbReference>
<dbReference type="PROSITE" id="PS00061">
    <property type="entry name" value="ADH_SHORT"/>
    <property type="match status" value="1"/>
</dbReference>
<evidence type="ECO:0000256" key="1">
    <source>
        <dbReference type="ARBA" id="ARBA00006484"/>
    </source>
</evidence>
<comment type="caution">
    <text evidence="2">The sequence shown here is derived from an EMBL/GenBank/DDBJ whole genome shotgun (WGS) entry which is preliminary data.</text>
</comment>
<dbReference type="OrthoDB" id="9790146at2"/>
<reference evidence="2 3" key="1">
    <citation type="submission" date="2019-08" db="EMBL/GenBank/DDBJ databases">
        <title>Aureimonas fodiniaquatilis sp. nov., isolated from a coal mine wastewater.</title>
        <authorList>
            <person name="Kim W."/>
        </authorList>
    </citation>
    <scope>NUCLEOTIDE SEQUENCE [LARGE SCALE GENOMIC DNA]</scope>
    <source>
        <strain evidence="2 3">CAU 1482</strain>
    </source>
</reference>
<name>A0A5B0DRF4_9HYPH</name>
<dbReference type="CDD" id="cd05233">
    <property type="entry name" value="SDR_c"/>
    <property type="match status" value="1"/>
</dbReference>